<dbReference type="InterPro" id="IPR009057">
    <property type="entry name" value="Homeodomain-like_sf"/>
</dbReference>
<dbReference type="InterPro" id="IPR018060">
    <property type="entry name" value="HTH_AraC"/>
</dbReference>
<dbReference type="Gene3D" id="1.10.10.60">
    <property type="entry name" value="Homeodomain-like"/>
    <property type="match status" value="1"/>
</dbReference>
<feature type="domain" description="HTH araC/xylS-type" evidence="4">
    <location>
        <begin position="143"/>
        <end position="242"/>
    </location>
</feature>
<protein>
    <submittedName>
        <fullName evidence="5">Helix-turn-helix domain-containing protein</fullName>
    </submittedName>
</protein>
<dbReference type="SUPFAM" id="SSF46689">
    <property type="entry name" value="Homeodomain-like"/>
    <property type="match status" value="1"/>
</dbReference>
<evidence type="ECO:0000256" key="3">
    <source>
        <dbReference type="ARBA" id="ARBA00023163"/>
    </source>
</evidence>
<dbReference type="EMBL" id="CP094619">
    <property type="protein sequence ID" value="UQN35111.1"/>
    <property type="molecule type" value="Genomic_DNA"/>
</dbReference>
<dbReference type="InterPro" id="IPR050204">
    <property type="entry name" value="AraC_XylS_family_regulators"/>
</dbReference>
<keyword evidence="1" id="KW-0805">Transcription regulation</keyword>
<evidence type="ECO:0000259" key="4">
    <source>
        <dbReference type="PROSITE" id="PS01124"/>
    </source>
</evidence>
<evidence type="ECO:0000313" key="6">
    <source>
        <dbReference type="Proteomes" id="UP000831759"/>
    </source>
</evidence>
<dbReference type="SMART" id="SM00342">
    <property type="entry name" value="HTH_ARAC"/>
    <property type="match status" value="1"/>
</dbReference>
<dbReference type="PROSITE" id="PS01124">
    <property type="entry name" value="HTH_ARAC_FAMILY_2"/>
    <property type="match status" value="1"/>
</dbReference>
<proteinExistence type="predicted"/>
<keyword evidence="6" id="KW-1185">Reference proteome</keyword>
<evidence type="ECO:0000256" key="1">
    <source>
        <dbReference type="ARBA" id="ARBA00023015"/>
    </source>
</evidence>
<dbReference type="PANTHER" id="PTHR46796:SF6">
    <property type="entry name" value="ARAC SUBFAMILY"/>
    <property type="match status" value="1"/>
</dbReference>
<reference evidence="5 6" key="1">
    <citation type="journal article" date="2022" name="Int. J. Syst. Evol. Microbiol.">
        <title>Characterization of Alcaligenes aquatilis as a novel member of heterotrophic nitrifier-aerobic denitrifier and its performance in treating piggery wastewater.</title>
        <authorList>
            <person name="Cao X."/>
            <person name="Zhao B."/>
            <person name="Wu Y."/>
            <person name="Huang J."/>
            <person name="Wang H."/>
            <person name="Sun X."/>
            <person name="Li S."/>
        </authorList>
    </citation>
    <scope>NUCLEOTIDE SEQUENCE [LARGE SCALE GENOMIC DNA]</scope>
    <source>
        <strain evidence="5 6">AS1</strain>
    </source>
</reference>
<dbReference type="Pfam" id="PF12833">
    <property type="entry name" value="HTH_18"/>
    <property type="match status" value="1"/>
</dbReference>
<sequence>MLVLTLIESGEVLRDAAAGEQQSIGRGALGLYDPWRMCDYHWSPNAREVFLALPRQEVLTALGHEPGAMLLVPPRSVLAPILSTQLSQMALLLQSPTTLAASEYATLLEQTRSMAMLMLHNLGKQFLSKPADTTANLHQGRYQAAIRLMERNIHRHELDATAIATGIGCSRTRLYAAFAQQNTSVMQTLREIRLQRTKSLIEQTPQLHLGALSWRCGFTDQSSFSKLFKARFHVCPSEWHKHVWSRTNLSPSPL</sequence>
<organism evidence="5 6">
    <name type="scientific">Alcaligenes aquatilis</name>
    <dbReference type="NCBI Taxonomy" id="323284"/>
    <lineage>
        <taxon>Bacteria</taxon>
        <taxon>Pseudomonadati</taxon>
        <taxon>Pseudomonadota</taxon>
        <taxon>Betaproteobacteria</taxon>
        <taxon>Burkholderiales</taxon>
        <taxon>Alcaligenaceae</taxon>
        <taxon>Alcaligenes</taxon>
    </lineage>
</organism>
<gene>
    <name evidence="5" type="ORF">MTR80_12475</name>
</gene>
<evidence type="ECO:0000313" key="5">
    <source>
        <dbReference type="EMBL" id="UQN35111.1"/>
    </source>
</evidence>
<dbReference type="PANTHER" id="PTHR46796">
    <property type="entry name" value="HTH-TYPE TRANSCRIPTIONAL ACTIVATOR RHAS-RELATED"/>
    <property type="match status" value="1"/>
</dbReference>
<keyword evidence="2" id="KW-0238">DNA-binding</keyword>
<dbReference type="Proteomes" id="UP000831759">
    <property type="component" value="Chromosome"/>
</dbReference>
<name>A0ABY4NE42_9BURK</name>
<evidence type="ECO:0000256" key="2">
    <source>
        <dbReference type="ARBA" id="ARBA00023125"/>
    </source>
</evidence>
<accession>A0ABY4NE42</accession>
<keyword evidence="3" id="KW-0804">Transcription</keyword>